<dbReference type="OrthoDB" id="883686at2"/>
<protein>
    <recommendedName>
        <fullName evidence="3">Outer membrane protein beta-barrel domain-containing protein</fullName>
    </recommendedName>
</protein>
<sequence>MPVIRDKGQGEAALATGLNGTELKAGYQLTDKLIVHTSLLQYGLLRDVNKFRSADLGVGYYYNSPNGFWRLGMHTGAAYGSGKSAGGGGFDSTGPIVSSDYNLRYSYAYVQPTVLLLDNRKTWGIGVRFGRAYYHRFTLLRTDSTGGPTQNINYAGRQAAFVQVSAQHSYQLSRWLMLSGSFGAQGYLNKPTAIGDMPPFVGQVGIHFLLSNRSAL</sequence>
<reference evidence="2" key="1">
    <citation type="submission" date="2016-10" db="EMBL/GenBank/DDBJ databases">
        <authorList>
            <person name="Varghese N."/>
            <person name="Submissions S."/>
        </authorList>
    </citation>
    <scope>NUCLEOTIDE SEQUENCE [LARGE SCALE GENOMIC DNA]</scope>
    <source>
        <strain evidence="2">OR362-8,ATCC BAA-1266,JCM 13504</strain>
    </source>
</reference>
<evidence type="ECO:0000313" key="2">
    <source>
        <dbReference type="Proteomes" id="UP000199029"/>
    </source>
</evidence>
<dbReference type="Proteomes" id="UP000199029">
    <property type="component" value="Unassembled WGS sequence"/>
</dbReference>
<accession>A0A1I5Y771</accession>
<evidence type="ECO:0008006" key="3">
    <source>
        <dbReference type="Google" id="ProtNLM"/>
    </source>
</evidence>
<dbReference type="AlphaFoldDB" id="A0A1I5Y771"/>
<organism evidence="1 2">
    <name type="scientific">Hymenobacter arizonensis</name>
    <name type="common">Siccationidurans arizonensis</name>
    <dbReference type="NCBI Taxonomy" id="1227077"/>
    <lineage>
        <taxon>Bacteria</taxon>
        <taxon>Pseudomonadati</taxon>
        <taxon>Bacteroidota</taxon>
        <taxon>Cytophagia</taxon>
        <taxon>Cytophagales</taxon>
        <taxon>Hymenobacteraceae</taxon>
        <taxon>Hymenobacter</taxon>
    </lineage>
</organism>
<dbReference type="EMBL" id="FOXS01000002">
    <property type="protein sequence ID" value="SFQ39767.1"/>
    <property type="molecule type" value="Genomic_DNA"/>
</dbReference>
<name>A0A1I5Y771_HYMAR</name>
<evidence type="ECO:0000313" key="1">
    <source>
        <dbReference type="EMBL" id="SFQ39767.1"/>
    </source>
</evidence>
<gene>
    <name evidence="1" type="ORF">SAMN04515668_2260</name>
</gene>
<dbReference type="RefSeq" id="WP_092672518.1">
    <property type="nucleotide sequence ID" value="NZ_FOXS01000002.1"/>
</dbReference>
<proteinExistence type="predicted"/>
<keyword evidence="2" id="KW-1185">Reference proteome</keyword>